<evidence type="ECO:0000313" key="2">
    <source>
        <dbReference type="EMBL" id="KAJ1643207.1"/>
    </source>
</evidence>
<feature type="domain" description="N-acetyltransferase" evidence="1">
    <location>
        <begin position="16"/>
        <end position="103"/>
    </location>
</feature>
<reference evidence="2" key="1">
    <citation type="submission" date="2022-07" db="EMBL/GenBank/DDBJ databases">
        <title>Phylogenomic reconstructions and comparative analyses of Kickxellomycotina fungi.</title>
        <authorList>
            <person name="Reynolds N.K."/>
            <person name="Stajich J.E."/>
            <person name="Barry K."/>
            <person name="Grigoriev I.V."/>
            <person name="Crous P."/>
            <person name="Smith M.E."/>
        </authorList>
    </citation>
    <scope>NUCLEOTIDE SEQUENCE</scope>
    <source>
        <strain evidence="2">NBRC 105413</strain>
    </source>
</reference>
<dbReference type="Gene3D" id="3.40.630.30">
    <property type="match status" value="1"/>
</dbReference>
<sequence>MPIKATATATVKAANYPIHKASAEEFEQALQVRIHVFVEIQKFSPELEPDEHDPSATHIVVLDPATQNVIGTLRILKSPRAAKIGRVAVLPEYQGLGLGKKLI</sequence>
<proteinExistence type="predicted"/>
<evidence type="ECO:0000259" key="1">
    <source>
        <dbReference type="PROSITE" id="PS51186"/>
    </source>
</evidence>
<dbReference type="SUPFAM" id="SSF55729">
    <property type="entry name" value="Acyl-CoA N-acyltransferases (Nat)"/>
    <property type="match status" value="1"/>
</dbReference>
<dbReference type="EMBL" id="JANBOH010000281">
    <property type="protein sequence ID" value="KAJ1643207.1"/>
    <property type="molecule type" value="Genomic_DNA"/>
</dbReference>
<dbReference type="PROSITE" id="PS51186">
    <property type="entry name" value="GNAT"/>
    <property type="match status" value="1"/>
</dbReference>
<dbReference type="InterPro" id="IPR016181">
    <property type="entry name" value="Acyl_CoA_acyltransferase"/>
</dbReference>
<protein>
    <recommendedName>
        <fullName evidence="1">N-acetyltransferase domain-containing protein</fullName>
    </recommendedName>
</protein>
<dbReference type="AlphaFoldDB" id="A0A9W7XHV5"/>
<dbReference type="Pfam" id="PF00583">
    <property type="entry name" value="Acetyltransf_1"/>
    <property type="match status" value="1"/>
</dbReference>
<gene>
    <name evidence="2" type="ORF">LPJ64_005001</name>
</gene>
<dbReference type="GO" id="GO:0016747">
    <property type="term" value="F:acyltransferase activity, transferring groups other than amino-acyl groups"/>
    <property type="evidence" value="ECO:0007669"/>
    <property type="project" value="InterPro"/>
</dbReference>
<comment type="caution">
    <text evidence="2">The sequence shown here is derived from an EMBL/GenBank/DDBJ whole genome shotgun (WGS) entry which is preliminary data.</text>
</comment>
<dbReference type="CDD" id="cd04301">
    <property type="entry name" value="NAT_SF"/>
    <property type="match status" value="1"/>
</dbReference>
<dbReference type="Proteomes" id="UP001145021">
    <property type="component" value="Unassembled WGS sequence"/>
</dbReference>
<dbReference type="InterPro" id="IPR000182">
    <property type="entry name" value="GNAT_dom"/>
</dbReference>
<organism evidence="2 3">
    <name type="scientific">Coemansia asiatica</name>
    <dbReference type="NCBI Taxonomy" id="1052880"/>
    <lineage>
        <taxon>Eukaryota</taxon>
        <taxon>Fungi</taxon>
        <taxon>Fungi incertae sedis</taxon>
        <taxon>Zoopagomycota</taxon>
        <taxon>Kickxellomycotina</taxon>
        <taxon>Kickxellomycetes</taxon>
        <taxon>Kickxellales</taxon>
        <taxon>Kickxellaceae</taxon>
        <taxon>Coemansia</taxon>
    </lineage>
</organism>
<name>A0A9W7XHV5_9FUNG</name>
<evidence type="ECO:0000313" key="3">
    <source>
        <dbReference type="Proteomes" id="UP001145021"/>
    </source>
</evidence>
<accession>A0A9W7XHV5</accession>
<keyword evidence="3" id="KW-1185">Reference proteome</keyword>